<proteinExistence type="predicted"/>
<dbReference type="Proteomes" id="UP001056336">
    <property type="component" value="Chromosome"/>
</dbReference>
<sequence>MTFTGIPAAALDFYDDLETDNSKTFWLAHKNVYDEAVKAPLEALASELTAEFGTPKFFRPYRDVRFSKDKTPYKTHQGVYFSESRRYFHVSAAGLFVGGGYFGMESDQINRYRRAVDDDIASAGLVDALDKARKAKLEVGGDQLSRVPSGYDKGHPRAELLRHKALTLRKELGFPPWLHSARAKSEIVKAWRSMGPLVEWLDANVGASDAVGGRSRRGQ</sequence>
<keyword evidence="2" id="KW-1185">Reference proteome</keyword>
<reference evidence="1" key="1">
    <citation type="journal article" date="2018" name="Int. J. Syst. Evol. Microbiol.">
        <title>Jatrophihabitans telluris sp. nov., isolated from sediment soil of lava forest wetlands and the emended description of the genus Jatrophihabitans.</title>
        <authorList>
            <person name="Lee K.C."/>
            <person name="Suh M.K."/>
            <person name="Eom M.K."/>
            <person name="Kim K.K."/>
            <person name="Kim J.S."/>
            <person name="Kim D.S."/>
            <person name="Ko S.H."/>
            <person name="Shin Y.K."/>
            <person name="Lee J.S."/>
        </authorList>
    </citation>
    <scope>NUCLEOTIDE SEQUENCE</scope>
    <source>
        <strain evidence="1">N237</strain>
    </source>
</reference>
<gene>
    <name evidence="1" type="ORF">M6D93_10650</name>
</gene>
<dbReference type="NCBIfam" id="TIGR02453">
    <property type="entry name" value="TIGR02453 family protein"/>
    <property type="match status" value="1"/>
</dbReference>
<evidence type="ECO:0000313" key="1">
    <source>
        <dbReference type="EMBL" id="UQX86766.1"/>
    </source>
</evidence>
<dbReference type="PANTHER" id="PTHR36452:SF1">
    <property type="entry name" value="DUF2461 DOMAIN-CONTAINING PROTEIN"/>
    <property type="match status" value="1"/>
</dbReference>
<protein>
    <submittedName>
        <fullName evidence="1">DUF2461 domain-containing protein</fullName>
    </submittedName>
</protein>
<dbReference type="InterPro" id="IPR012808">
    <property type="entry name" value="CHP02453"/>
</dbReference>
<organism evidence="1 2">
    <name type="scientific">Jatrophihabitans telluris</name>
    <dbReference type="NCBI Taxonomy" id="2038343"/>
    <lineage>
        <taxon>Bacteria</taxon>
        <taxon>Bacillati</taxon>
        <taxon>Actinomycetota</taxon>
        <taxon>Actinomycetes</taxon>
        <taxon>Jatrophihabitantales</taxon>
        <taxon>Jatrophihabitantaceae</taxon>
        <taxon>Jatrophihabitans</taxon>
    </lineage>
</organism>
<dbReference type="PANTHER" id="PTHR36452">
    <property type="entry name" value="CHROMOSOME 12, WHOLE GENOME SHOTGUN SEQUENCE"/>
    <property type="match status" value="1"/>
</dbReference>
<dbReference type="Pfam" id="PF09365">
    <property type="entry name" value="DUF2461"/>
    <property type="match status" value="1"/>
</dbReference>
<dbReference type="InterPro" id="IPR015996">
    <property type="entry name" value="UCP028451"/>
</dbReference>
<reference evidence="1" key="2">
    <citation type="submission" date="2022-05" db="EMBL/GenBank/DDBJ databases">
        <authorList>
            <person name="Kim J.-S."/>
            <person name="Lee K."/>
            <person name="Suh M."/>
            <person name="Eom M."/>
            <person name="Kim J.-S."/>
            <person name="Kim D.-S."/>
            <person name="Ko S.-H."/>
            <person name="Shin Y."/>
            <person name="Lee J.-S."/>
        </authorList>
    </citation>
    <scope>NUCLEOTIDE SEQUENCE</scope>
    <source>
        <strain evidence="1">N237</strain>
    </source>
</reference>
<accession>A0ABY4QUL9</accession>
<name>A0ABY4QUL9_9ACTN</name>
<dbReference type="EMBL" id="CP097332">
    <property type="protein sequence ID" value="UQX86766.1"/>
    <property type="molecule type" value="Genomic_DNA"/>
</dbReference>
<dbReference type="PIRSF" id="PIRSF028451">
    <property type="entry name" value="UCP028451"/>
    <property type="match status" value="1"/>
</dbReference>
<evidence type="ECO:0000313" key="2">
    <source>
        <dbReference type="Proteomes" id="UP001056336"/>
    </source>
</evidence>
<dbReference type="RefSeq" id="WP_249769142.1">
    <property type="nucleotide sequence ID" value="NZ_CP097332.1"/>
</dbReference>